<feature type="compositionally biased region" description="Low complexity" evidence="18">
    <location>
        <begin position="1603"/>
        <end position="1620"/>
    </location>
</feature>
<evidence type="ECO:0000256" key="18">
    <source>
        <dbReference type="SAM" id="MobiDB-lite"/>
    </source>
</evidence>
<evidence type="ECO:0000256" key="1">
    <source>
        <dbReference type="ARBA" id="ARBA00000439"/>
    </source>
</evidence>
<dbReference type="PANTHER" id="PTHR10569:SF2">
    <property type="entry name" value="GLYCOGEN DEBRANCHING ENZYME"/>
    <property type="match status" value="1"/>
</dbReference>
<dbReference type="InterPro" id="IPR012341">
    <property type="entry name" value="6hp_glycosidase-like_sf"/>
</dbReference>
<keyword evidence="9" id="KW-0328">Glycosyltransferase</keyword>
<keyword evidence="14" id="KW-0326">Glycosidase</keyword>
<dbReference type="Pfam" id="PF14699">
    <property type="entry name" value="hGDE_N"/>
    <property type="match status" value="1"/>
</dbReference>
<dbReference type="InterPro" id="IPR006421">
    <property type="entry name" value="Glycogen_debranch_met"/>
</dbReference>
<dbReference type="Gene3D" id="3.20.20.80">
    <property type="entry name" value="Glycosidases"/>
    <property type="match status" value="2"/>
</dbReference>
<dbReference type="GO" id="GO:0004135">
    <property type="term" value="F:amylo-alpha-1,6-glucosidase activity"/>
    <property type="evidence" value="ECO:0007669"/>
    <property type="project" value="UniProtKB-EC"/>
</dbReference>
<dbReference type="InterPro" id="IPR032788">
    <property type="entry name" value="AGL_central"/>
</dbReference>
<organism evidence="23 24">
    <name type="scientific">Chrysodeixis includens</name>
    <name type="common">Soybean looper</name>
    <name type="synonym">Pseudoplusia includens</name>
    <dbReference type="NCBI Taxonomy" id="689277"/>
    <lineage>
        <taxon>Eukaryota</taxon>
        <taxon>Metazoa</taxon>
        <taxon>Ecdysozoa</taxon>
        <taxon>Arthropoda</taxon>
        <taxon>Hexapoda</taxon>
        <taxon>Insecta</taxon>
        <taxon>Pterygota</taxon>
        <taxon>Neoptera</taxon>
        <taxon>Endopterygota</taxon>
        <taxon>Lepidoptera</taxon>
        <taxon>Glossata</taxon>
        <taxon>Ditrysia</taxon>
        <taxon>Noctuoidea</taxon>
        <taxon>Noctuidae</taxon>
        <taxon>Plusiinae</taxon>
        <taxon>Chrysodeixis</taxon>
    </lineage>
</organism>
<evidence type="ECO:0000256" key="4">
    <source>
        <dbReference type="ARBA" id="ARBA00004496"/>
    </source>
</evidence>
<dbReference type="InterPro" id="IPR008928">
    <property type="entry name" value="6-hairpin_glycosidase_sf"/>
</dbReference>
<dbReference type="Proteomes" id="UP001154114">
    <property type="component" value="Chromosome 8"/>
</dbReference>
<feature type="compositionally biased region" description="Pro residues" evidence="18">
    <location>
        <begin position="1590"/>
        <end position="1602"/>
    </location>
</feature>
<dbReference type="InterPro" id="IPR010401">
    <property type="entry name" value="AGL/Gdb1"/>
</dbReference>
<comment type="catalytic activity">
    <reaction evidence="2">
        <text>Hydrolysis of (1-&gt;6)-alpha-D-glucosidic branch linkages in glycogen phosphorylase limit dextrin.</text>
        <dbReference type="EC" id="3.2.1.33"/>
    </reaction>
</comment>
<dbReference type="InterPro" id="IPR032792">
    <property type="entry name" value="AGL_glucanoTrfase"/>
</dbReference>
<evidence type="ECO:0000256" key="10">
    <source>
        <dbReference type="ARBA" id="ARBA00022679"/>
    </source>
</evidence>
<dbReference type="NCBIfam" id="TIGR01531">
    <property type="entry name" value="glyc_debranch"/>
    <property type="match status" value="1"/>
</dbReference>
<evidence type="ECO:0000259" key="22">
    <source>
        <dbReference type="Pfam" id="PF14702"/>
    </source>
</evidence>
<dbReference type="FunFam" id="3.20.20.80:FF:000108">
    <property type="entry name" value="glycogen debranching enzyme"/>
    <property type="match status" value="1"/>
</dbReference>
<feature type="domain" description="Glycogen debranching enzyme central" evidence="22">
    <location>
        <begin position="768"/>
        <end position="1040"/>
    </location>
</feature>
<keyword evidence="12" id="KW-0320">Glycogen biosynthesis</keyword>
<dbReference type="SUPFAM" id="SSF51445">
    <property type="entry name" value="(Trans)glycosidases"/>
    <property type="match status" value="1"/>
</dbReference>
<comment type="function">
    <text evidence="3">Multifunctional enzyme acting as 1,4-alpha-D-glucan:1,4-alpha-D-glucan 4-alpha-D-glycosyltransferase and amylo-1,6-glucosidase in glycogen degradation.</text>
</comment>
<feature type="compositionally biased region" description="Basic residues" evidence="18">
    <location>
        <begin position="1690"/>
        <end position="1714"/>
    </location>
</feature>
<evidence type="ECO:0000256" key="3">
    <source>
        <dbReference type="ARBA" id="ARBA00003530"/>
    </source>
</evidence>
<comment type="subcellular location">
    <subcellularLocation>
        <location evidence="4">Cytoplasm</location>
    </subcellularLocation>
</comment>
<feature type="domain" description="Glycogen debranching enzyme C-terminal" evidence="19">
    <location>
        <begin position="1131"/>
        <end position="1577"/>
    </location>
</feature>
<dbReference type="FunFam" id="3.20.20.80:FF:000070">
    <property type="entry name" value="GDB1p Glycogen debranching enzyme"/>
    <property type="match status" value="1"/>
</dbReference>
<dbReference type="InterPro" id="IPR017853">
    <property type="entry name" value="GH"/>
</dbReference>
<evidence type="ECO:0000256" key="17">
    <source>
        <dbReference type="SAM" id="Coils"/>
    </source>
</evidence>
<dbReference type="OrthoDB" id="10248904at2759"/>
<feature type="compositionally biased region" description="Gly residues" evidence="18">
    <location>
        <begin position="1823"/>
        <end position="1836"/>
    </location>
</feature>
<evidence type="ECO:0000256" key="16">
    <source>
        <dbReference type="ARBA" id="ARBA00031477"/>
    </source>
</evidence>
<feature type="coiled-coil region" evidence="17">
    <location>
        <begin position="424"/>
        <end position="451"/>
    </location>
</feature>
<evidence type="ECO:0000256" key="13">
    <source>
        <dbReference type="ARBA" id="ARBA00023268"/>
    </source>
</evidence>
<evidence type="ECO:0000256" key="12">
    <source>
        <dbReference type="ARBA" id="ARBA00023056"/>
    </source>
</evidence>
<evidence type="ECO:0000259" key="19">
    <source>
        <dbReference type="Pfam" id="PF06202"/>
    </source>
</evidence>
<dbReference type="SUPFAM" id="SSF48208">
    <property type="entry name" value="Six-hairpin glycosidases"/>
    <property type="match status" value="1"/>
</dbReference>
<dbReference type="CDD" id="cd11327">
    <property type="entry name" value="AmyAc_Glg_debranch_2"/>
    <property type="match status" value="1"/>
</dbReference>
<name>A0A9P0C7E4_CHRIL</name>
<evidence type="ECO:0000256" key="5">
    <source>
        <dbReference type="ARBA" id="ARBA00012560"/>
    </source>
</evidence>
<evidence type="ECO:0000256" key="6">
    <source>
        <dbReference type="ARBA" id="ARBA00012778"/>
    </source>
</evidence>
<evidence type="ECO:0000313" key="23">
    <source>
        <dbReference type="EMBL" id="CAH0627487.1"/>
    </source>
</evidence>
<comment type="similarity">
    <text evidence="15">Belongs to the glycogen debranching enzyme family.</text>
</comment>
<feature type="region of interest" description="Disordered" evidence="18">
    <location>
        <begin position="1587"/>
        <end position="1626"/>
    </location>
</feature>
<keyword evidence="11" id="KW-0378">Hydrolase</keyword>
<evidence type="ECO:0000256" key="14">
    <source>
        <dbReference type="ARBA" id="ARBA00023295"/>
    </source>
</evidence>
<keyword evidence="13" id="KW-0511">Multifunctional enzyme</keyword>
<evidence type="ECO:0000259" key="21">
    <source>
        <dbReference type="Pfam" id="PF14701"/>
    </source>
</evidence>
<dbReference type="EC" id="2.4.1.25" evidence="5"/>
<protein>
    <recommendedName>
        <fullName evidence="7">Glycogen debranching enzyme</fullName>
        <ecNumber evidence="5">2.4.1.25</ecNumber>
        <ecNumber evidence="6">3.2.1.33</ecNumber>
    </recommendedName>
    <alternativeName>
        <fullName evidence="16">Glycogen debrancher</fullName>
    </alternativeName>
</protein>
<dbReference type="Pfam" id="PF14702">
    <property type="entry name" value="hGDE_central"/>
    <property type="match status" value="1"/>
</dbReference>
<gene>
    <name evidence="23" type="ORF">CINC_LOCUS12839</name>
</gene>
<dbReference type="Pfam" id="PF14701">
    <property type="entry name" value="hDGE_amylase"/>
    <property type="match status" value="1"/>
</dbReference>
<dbReference type="InterPro" id="IPR032790">
    <property type="entry name" value="GDE_C"/>
</dbReference>
<evidence type="ECO:0000256" key="15">
    <source>
        <dbReference type="ARBA" id="ARBA00025780"/>
    </source>
</evidence>
<accession>A0A9P0C7E4</accession>
<dbReference type="FunFam" id="1.50.10.10:FF:000039">
    <property type="entry name" value="Glycogen debranching enzyme Gdb1, putative"/>
    <property type="match status" value="1"/>
</dbReference>
<feature type="region of interest" description="Disordered" evidence="18">
    <location>
        <begin position="1650"/>
        <end position="1714"/>
    </location>
</feature>
<reference evidence="23" key="1">
    <citation type="submission" date="2021-12" db="EMBL/GenBank/DDBJ databases">
        <authorList>
            <person name="King R."/>
        </authorList>
    </citation>
    <scope>NUCLEOTIDE SEQUENCE</scope>
</reference>
<dbReference type="EMBL" id="LR824011">
    <property type="protein sequence ID" value="CAH0627487.1"/>
    <property type="molecule type" value="Genomic_DNA"/>
</dbReference>
<keyword evidence="8" id="KW-0963">Cytoplasm</keyword>
<feature type="domain" description="Eukaryotic glycogen debranching enzyme N-terminal" evidence="20">
    <location>
        <begin position="58"/>
        <end position="168"/>
    </location>
</feature>
<dbReference type="Gene3D" id="1.50.10.10">
    <property type="match status" value="1"/>
</dbReference>
<dbReference type="InterPro" id="IPR029436">
    <property type="entry name" value="AGL_euk_N"/>
</dbReference>
<dbReference type="GO" id="GO:0005978">
    <property type="term" value="P:glycogen biosynthetic process"/>
    <property type="evidence" value="ECO:0007669"/>
    <property type="project" value="UniProtKB-KW"/>
</dbReference>
<proteinExistence type="inferred from homology"/>
<evidence type="ECO:0000256" key="11">
    <source>
        <dbReference type="ARBA" id="ARBA00022801"/>
    </source>
</evidence>
<dbReference type="GO" id="GO:0004134">
    <property type="term" value="F:4-alpha-glucanotransferase activity"/>
    <property type="evidence" value="ECO:0007669"/>
    <property type="project" value="UniProtKB-EC"/>
</dbReference>
<dbReference type="EC" id="3.2.1.33" evidence="6"/>
<comment type="catalytic activity">
    <reaction evidence="1">
        <text>Transfers a segment of a (1-&gt;4)-alpha-D-glucan to a new position in an acceptor, which may be glucose or a (1-&gt;4)-alpha-D-glucan.</text>
        <dbReference type="EC" id="2.4.1.25"/>
    </reaction>
</comment>
<evidence type="ECO:0000259" key="20">
    <source>
        <dbReference type="Pfam" id="PF14699"/>
    </source>
</evidence>
<keyword evidence="10" id="KW-0808">Transferase</keyword>
<evidence type="ECO:0000256" key="2">
    <source>
        <dbReference type="ARBA" id="ARBA00000927"/>
    </source>
</evidence>
<dbReference type="Pfam" id="PF06202">
    <property type="entry name" value="GDE_C"/>
    <property type="match status" value="1"/>
</dbReference>
<dbReference type="GO" id="GO:0005737">
    <property type="term" value="C:cytoplasm"/>
    <property type="evidence" value="ECO:0007669"/>
    <property type="project" value="UniProtKB-SubCell"/>
</dbReference>
<keyword evidence="24" id="KW-1185">Reference proteome</keyword>
<dbReference type="PANTHER" id="PTHR10569">
    <property type="entry name" value="GLYCOGEN DEBRANCHING ENZYME"/>
    <property type="match status" value="1"/>
</dbReference>
<feature type="domain" description="Glycogen debranching enzyme glucanotransferase" evidence="21">
    <location>
        <begin position="176"/>
        <end position="614"/>
    </location>
</feature>
<evidence type="ECO:0000256" key="9">
    <source>
        <dbReference type="ARBA" id="ARBA00022676"/>
    </source>
</evidence>
<evidence type="ECO:0000256" key="8">
    <source>
        <dbReference type="ARBA" id="ARBA00022490"/>
    </source>
</evidence>
<evidence type="ECO:0000256" key="7">
    <source>
        <dbReference type="ARBA" id="ARBA00020723"/>
    </source>
</evidence>
<evidence type="ECO:0000313" key="24">
    <source>
        <dbReference type="Proteomes" id="UP001154114"/>
    </source>
</evidence>
<feature type="region of interest" description="Disordered" evidence="18">
    <location>
        <begin position="1811"/>
        <end position="1850"/>
    </location>
</feature>
<sequence length="1850" mass="202957">MAIERCAAAAGGERAAGAAPAPATDGAAPQLTHTRVLTLEHGEHHDSTLYRFQKGCYLQFCPGPSLLGRKVFLYTNYVMSDNQEDKQIEQAEFIRNQYYGLEWYRASEDDESPAPLGTGLLVTDTDHYCQLRLARAGSFHYYFVYDNAESPVGPQGSGWFHVTPELRAGAGGRDLLPLDAVMCQTVLAKCLGPLPRWERVLRVAKESGYNMIHFTPVQELGASNSSYSIANQLRLNPQFNTDAGREATFADVENIVSKMRTDWKMLSICDIVLNHTANETPWLSEHPEATYNCSNCPHLRPAALLDALLARLTADVARGDHEARGVPRRVTAHEHLEAIKHLLLTQLLPEARLHEMYMCNAAELVQEFYYMARNKVPAPGAAAADAGELRLLPDPQHRRLRATIDMDLALQLYNVYRAECYDEETRLKKCCEEMKRKLEQLNEAAADTLREHLRSAVDNVIAGMRYFRLQSDGPKIEEVSAKNPLVPRYFTWACPVESSSLAEVEAVLYSDAGRLCMAHNGWVMNADPLQDFAAKAAGARVYLRRELIAWGDSVKLRYGDKPEDSPFLWAHMREYVELTAEVFDGVRLDNCHSTPLHVAEYMLDCARNVKPDLYVVAELFTNSDHVDNIFVNRLGITSLIREAESAWEAQELGRLVHRFGGRAVGSFLRAPRRACAPRVAHAMLLDLTHDNPSPLERRGVFHVLPAAALVAMASCATGSTRGLDELVPHHVHVVDEARLYPEWAEPALPAPAAPAGDSQDPRVGPDTGIIAAKRLLNELHFELAADGYDEVYVDQMDTDVVAVTRHEPRSRKSVILVAFTAFNQPDQNSSGRYVKPLRFEGQLEEILFEACLRHVDHRSEGSPLRAPGPFSRHARYITGLSQYECAVRRAPALGASGVFAGSRSEGAHTVLEFRPLLPGSVVALRVGPREPQRAALQALQARVDALHRAPAADPLGLRPALAELDLADFNALLFRCDAEEREAGGGGAYDVPGWGPLPYAGLQGAASLLAELAPGDALGHPLCDNLRAGDWLVEYAWRRLEREPRLAAVAARYRELLTPLTELPRFLVPAYYEALTLGLYRGVARAALAQLAGRAARRSRALALTSVQLLGALSSAPLPPQSPALPPPRPARAVSLSAGLPHFAVGYMRCWGRDTFVALRGLMLLTGRYQDARFHILGFAACLRHGLIPNLLDGGRNARYNCRDAVWWWLQSIKQYCTEAPQGTALLTEPVSRLFPKDDSEAAPPGAADQPLHDVVQEALDVHFQGLVFRERNAGRAIDAHMSDKGFNVQIGVDPETGFPFGGNDANCGTWMDKMGSSEPAGNRGKPATPRDGSAVELVGLAYSVVSWLATQHRAARYPYPGVVRRHRDGSLTSWTFAQWAERIRQNFERYFWIPPAPSAADLRPDLVHRRGIYKDSHGASRPWADYQLRCNFPIAMAVAPELFEPKHAWIALDNVERLLLGPLGVKTLDPADWAYRGDYDNSNNSDDPSVAHGFNYHQGPEWLWPLGFYLRARLAFAHECGRHARTVAAAYAALAPALAELRTSPWRGLPELCNAGGAYCADSCRTQAWSSAVVLEALHELEAARRARPWPPTDARAPPPATRAAPRRAASTPRPTSRCGPRRAARWPRCAAAARARTSAPLAHHLQSAAGRLRAPGRASHRRVQRPLLPLRPAARARGAGAPHGGGRPGRRAGRAPRARRPHRTRHAAALRRARPGAACRVLLAAGGARAPGRAASRRACCAWRPRRASRRRRARRAAAGLDYRQPRVGAEPRVARGAAGAPGDAAAARRPRGLRLGLELGGRAAPAVRADGRGRARAALGGRGRGAAAVGGGRLRSAGEALAPRERR</sequence>
<keyword evidence="17" id="KW-0175">Coiled coil</keyword>
<dbReference type="GO" id="GO:0005980">
    <property type="term" value="P:glycogen catabolic process"/>
    <property type="evidence" value="ECO:0007669"/>
    <property type="project" value="InterPro"/>
</dbReference>
<feature type="compositionally biased region" description="Low complexity" evidence="18">
    <location>
        <begin position="1667"/>
        <end position="1682"/>
    </location>
</feature>